<organism evidence="2 3">
    <name type="scientific">Mesoflavibacter profundi</name>
    <dbReference type="NCBI Taxonomy" id="2708110"/>
    <lineage>
        <taxon>Bacteria</taxon>
        <taxon>Pseudomonadati</taxon>
        <taxon>Bacteroidota</taxon>
        <taxon>Flavobacteriia</taxon>
        <taxon>Flavobacteriales</taxon>
        <taxon>Flavobacteriaceae</taxon>
        <taxon>Mesoflavibacter</taxon>
    </lineage>
</organism>
<name>A0ABT4S3W2_9FLAO</name>
<comment type="caution">
    <text evidence="2">The sequence shown here is derived from an EMBL/GenBank/DDBJ whole genome shotgun (WGS) entry which is preliminary data.</text>
</comment>
<keyword evidence="3" id="KW-1185">Reference proteome</keyword>
<evidence type="ECO:0000256" key="1">
    <source>
        <dbReference type="SAM" id="SignalP"/>
    </source>
</evidence>
<keyword evidence="1" id="KW-0732">Signal</keyword>
<feature type="chain" id="PRO_5047019554" evidence="1">
    <location>
        <begin position="23"/>
        <end position="200"/>
    </location>
</feature>
<evidence type="ECO:0000313" key="2">
    <source>
        <dbReference type="EMBL" id="MDA0178603.1"/>
    </source>
</evidence>
<sequence length="200" mass="22182">MKTKWYLSALIVVFALIGLTQNNTSLPNQEVNVHFNTQNVTVNQSKTAIALIKEQLEVLGVKNIQVTQSPNQQLKIKYYSSKHVVLVKQKLQNVIEFQLNLVLNNQDHHNNQETSNINLDVVEISPLNTNSSNSAGKSILVVKQDLDRSTTTNIPVGYFNNVICISNSLIAKKVKITSTSSLVVKENSYAIPEVRAGPLS</sequence>
<protein>
    <submittedName>
        <fullName evidence="2">Uncharacterized protein</fullName>
    </submittedName>
</protein>
<feature type="signal peptide" evidence="1">
    <location>
        <begin position="1"/>
        <end position="22"/>
    </location>
</feature>
<reference evidence="2" key="1">
    <citation type="submission" date="2022-11" db="EMBL/GenBank/DDBJ databases">
        <title>Refractory cell wall polysaccharides provide important carbon source for microbial heterotrophs in the hadal ocean.</title>
        <authorList>
            <person name="Zhu X."/>
        </authorList>
    </citation>
    <scope>NUCLEOTIDE SEQUENCE</scope>
    <source>
        <strain evidence="2">MTRN7</strain>
    </source>
</reference>
<dbReference type="RefSeq" id="WP_106687618.1">
    <property type="nucleotide sequence ID" value="NZ_CAXQEU010000083.1"/>
</dbReference>
<proteinExistence type="predicted"/>
<dbReference type="EMBL" id="JAPFGC010000002">
    <property type="protein sequence ID" value="MDA0178603.1"/>
    <property type="molecule type" value="Genomic_DNA"/>
</dbReference>
<gene>
    <name evidence="2" type="ORF">OOZ35_13955</name>
</gene>
<dbReference type="Proteomes" id="UP001149142">
    <property type="component" value="Unassembled WGS sequence"/>
</dbReference>
<evidence type="ECO:0000313" key="3">
    <source>
        <dbReference type="Proteomes" id="UP001149142"/>
    </source>
</evidence>
<accession>A0ABT4S3W2</accession>